<evidence type="ECO:0000313" key="2">
    <source>
        <dbReference type="Proteomes" id="UP000469670"/>
    </source>
</evidence>
<feature type="non-terminal residue" evidence="1">
    <location>
        <position position="1"/>
    </location>
</feature>
<comment type="caution">
    <text evidence="1">The sequence shown here is derived from an EMBL/GenBank/DDBJ whole genome shotgun (WGS) entry which is preliminary data.</text>
</comment>
<protein>
    <submittedName>
        <fullName evidence="1">Uncharacterized protein</fullName>
    </submittedName>
</protein>
<accession>A0A7K3RSR2</accession>
<dbReference type="Proteomes" id="UP000469670">
    <property type="component" value="Unassembled WGS sequence"/>
</dbReference>
<reference evidence="1 2" key="1">
    <citation type="submission" date="2020-01" db="EMBL/GenBank/DDBJ databases">
        <title>Insect and environment-associated Actinomycetes.</title>
        <authorList>
            <person name="Currrie C."/>
            <person name="Chevrette M."/>
            <person name="Carlson C."/>
            <person name="Stubbendieck R."/>
            <person name="Wendt-Pienkowski E."/>
        </authorList>
    </citation>
    <scope>NUCLEOTIDE SEQUENCE [LARGE SCALE GENOMIC DNA]</scope>
    <source>
        <strain evidence="1 2">SID7590</strain>
    </source>
</reference>
<dbReference type="AlphaFoldDB" id="A0A7K3RSR2"/>
<dbReference type="EMBL" id="JAAGMP010000409">
    <property type="protein sequence ID" value="NEC18245.1"/>
    <property type="molecule type" value="Genomic_DNA"/>
</dbReference>
<gene>
    <name evidence="1" type="ORF">G3I50_08210</name>
</gene>
<dbReference type="RefSeq" id="WP_164200959.1">
    <property type="nucleotide sequence ID" value="NZ_JAAGMP010000409.1"/>
</dbReference>
<name>A0A7K3RSR2_9ACTN</name>
<sequence>RLAGAYGPTELAHRFGALLGGVVESAFARLGLPGGRVAEFTGLSLSYLYWLGAADACAMRGPWASATAVNGATPGMGLDSFAPAERAGLVQRAFHLDVSHADLMRSAETARLVDDLLSDDPLSREQKES</sequence>
<organism evidence="1 2">
    <name type="scientific">Streptomyces parvus</name>
    <dbReference type="NCBI Taxonomy" id="66428"/>
    <lineage>
        <taxon>Bacteria</taxon>
        <taxon>Bacillati</taxon>
        <taxon>Actinomycetota</taxon>
        <taxon>Actinomycetes</taxon>
        <taxon>Kitasatosporales</taxon>
        <taxon>Streptomycetaceae</taxon>
        <taxon>Streptomyces</taxon>
    </lineage>
</organism>
<proteinExistence type="predicted"/>
<evidence type="ECO:0000313" key="1">
    <source>
        <dbReference type="EMBL" id="NEC18245.1"/>
    </source>
</evidence>